<dbReference type="RefSeq" id="WP_068960830.1">
    <property type="nucleotide sequence ID" value="NZ_CAJTCT010000029.1"/>
</dbReference>
<dbReference type="CDD" id="cd00038">
    <property type="entry name" value="CAP_ED"/>
    <property type="match status" value="1"/>
</dbReference>
<reference evidence="3" key="1">
    <citation type="submission" date="2016-04" db="EMBL/GenBank/DDBJ databases">
        <title>Complete Genome Sequences of Twelve Strains of a Stable Defined Moderately Diverse Mouse Microbiota 2 (sDMDMm2).</title>
        <authorList>
            <person name="Uchimura Y."/>
            <person name="Wyss M."/>
            <person name="Brugiroux S."/>
            <person name="Limenitakis J.P."/>
            <person name="Stecher B."/>
            <person name="McCoy K.D."/>
            <person name="Macpherson A.J."/>
        </authorList>
    </citation>
    <scope>NUCLEOTIDE SEQUENCE [LARGE SCALE GENOMIC DNA]</scope>
    <source>
        <strain evidence="3">YL27</strain>
    </source>
</reference>
<dbReference type="OrthoDB" id="1066708at2"/>
<organism evidence="2 3">
    <name type="scientific">Muribaculum intestinale</name>
    <dbReference type="NCBI Taxonomy" id="1796646"/>
    <lineage>
        <taxon>Bacteria</taxon>
        <taxon>Pseudomonadati</taxon>
        <taxon>Bacteroidota</taxon>
        <taxon>Bacteroidia</taxon>
        <taxon>Bacteroidales</taxon>
        <taxon>Muribaculaceae</taxon>
        <taxon>Muribaculum</taxon>
    </lineage>
</organism>
<dbReference type="EMBL" id="CP015402">
    <property type="protein sequence ID" value="ANU63517.1"/>
    <property type="molecule type" value="Genomic_DNA"/>
</dbReference>
<evidence type="ECO:0000313" key="2">
    <source>
        <dbReference type="EMBL" id="ANU63517.1"/>
    </source>
</evidence>
<dbReference type="InterPro" id="IPR000595">
    <property type="entry name" value="cNMP-bd_dom"/>
</dbReference>
<dbReference type="Pfam" id="PF00027">
    <property type="entry name" value="cNMP_binding"/>
    <property type="match status" value="1"/>
</dbReference>
<proteinExistence type="predicted"/>
<dbReference type="STRING" id="1796646.A4V02_07115"/>
<dbReference type="InterPro" id="IPR018490">
    <property type="entry name" value="cNMP-bd_dom_sf"/>
</dbReference>
<dbReference type="Gene3D" id="2.60.120.10">
    <property type="entry name" value="Jelly Rolls"/>
    <property type="match status" value="1"/>
</dbReference>
<gene>
    <name evidence="2" type="ORF">A4V02_07115</name>
</gene>
<dbReference type="SUPFAM" id="SSF51206">
    <property type="entry name" value="cAMP-binding domain-like"/>
    <property type="match status" value="1"/>
</dbReference>
<name>A0A1B1S9P9_9BACT</name>
<accession>A0A1B1S9P9</accession>
<dbReference type="KEGG" id="pary:A4V02_07115"/>
<keyword evidence="3" id="KW-1185">Reference proteome</keyword>
<dbReference type="Proteomes" id="UP000186351">
    <property type="component" value="Chromosome"/>
</dbReference>
<dbReference type="InterPro" id="IPR014710">
    <property type="entry name" value="RmlC-like_jellyroll"/>
</dbReference>
<sequence>MDMSRRFNTYIDIPEVDFWRTFCMEQGVLRHFEKGEDFVTVGEVCRYVGFIKSGTLKYLAFSSDGCEHVVGMEFAGEFVADFPFLFYGTPSRVSITAQSPCDIYCVSVKVIAERMRNDRFLSDIIMHSTEAVFSTVYDRYMALYTRSANERYRDLINRHPDLFTLFSLKDIASFLNITPTHLSRLRKNL</sequence>
<evidence type="ECO:0000313" key="3">
    <source>
        <dbReference type="Proteomes" id="UP000186351"/>
    </source>
</evidence>
<evidence type="ECO:0000259" key="1">
    <source>
        <dbReference type="PROSITE" id="PS50042"/>
    </source>
</evidence>
<feature type="domain" description="Cyclic nucleotide-binding" evidence="1">
    <location>
        <begin position="30"/>
        <end position="107"/>
    </location>
</feature>
<dbReference type="PROSITE" id="PS50042">
    <property type="entry name" value="CNMP_BINDING_3"/>
    <property type="match status" value="1"/>
</dbReference>
<dbReference type="AlphaFoldDB" id="A0A1B1S9P9"/>
<accession>A0A1Z2XJ11</accession>
<protein>
    <recommendedName>
        <fullName evidence="1">Cyclic nucleotide-binding domain-containing protein</fullName>
    </recommendedName>
</protein>